<dbReference type="EMBL" id="JACMSC010000013">
    <property type="protein sequence ID" value="KAG6493369.1"/>
    <property type="molecule type" value="Genomic_DNA"/>
</dbReference>
<dbReference type="PANTHER" id="PTHR35129">
    <property type="entry name" value="GUANINE NUCLEOTIDE-BINDING PROTEIN SUBUNIT GAMMA 1"/>
    <property type="match status" value="1"/>
</dbReference>
<accession>A0A8J5KN05</accession>
<keyword evidence="11" id="KW-1185">Reference proteome</keyword>
<evidence type="ECO:0000313" key="10">
    <source>
        <dbReference type="EMBL" id="KAG6493369.1"/>
    </source>
</evidence>
<dbReference type="Pfam" id="PF00631">
    <property type="entry name" value="G-gamma"/>
    <property type="match status" value="1"/>
</dbReference>
<evidence type="ECO:0000256" key="7">
    <source>
        <dbReference type="SAM" id="MobiDB-lite"/>
    </source>
</evidence>
<evidence type="ECO:0000256" key="4">
    <source>
        <dbReference type="ARBA" id="ARBA00023136"/>
    </source>
</evidence>
<evidence type="ECO:0000256" key="3">
    <source>
        <dbReference type="ARBA" id="ARBA00023054"/>
    </source>
</evidence>
<dbReference type="GO" id="GO:0005886">
    <property type="term" value="C:plasma membrane"/>
    <property type="evidence" value="ECO:0007669"/>
    <property type="project" value="UniProtKB-SubCell"/>
</dbReference>
<protein>
    <recommendedName>
        <fullName evidence="8">G protein gamma domain-containing protein</fullName>
    </recommendedName>
</protein>
<keyword evidence="4" id="KW-0472">Membrane</keyword>
<feature type="domain" description="G protein gamma" evidence="8">
    <location>
        <begin position="35"/>
        <end position="108"/>
    </location>
</feature>
<evidence type="ECO:0000256" key="2">
    <source>
        <dbReference type="ARBA" id="ARBA00022475"/>
    </source>
</evidence>
<dbReference type="PANTHER" id="PTHR35129:SF5">
    <property type="entry name" value="GUANINE NUCLEOTIDE-BINDING PROTEIN SUBUNIT GAMMA 2"/>
    <property type="match status" value="1"/>
</dbReference>
<feature type="region of interest" description="Disordered" evidence="7">
    <location>
        <begin position="1"/>
        <end position="28"/>
    </location>
</feature>
<sequence>MAVNGEGEGPEARPPPPSMPQPTRTGDFLGKHRLSAAIARLNQEIQFLEKELNELETMETSAEACKEVFLSTEGKSDALLPVTPGPENPTWHRWFQRVRSSHSRKWWTSKGSSDIS</sequence>
<proteinExistence type="predicted"/>
<feature type="coiled-coil region" evidence="6">
    <location>
        <begin position="31"/>
        <end position="68"/>
    </location>
</feature>
<keyword evidence="3 6" id="KW-0175">Coiled coil</keyword>
<keyword evidence="5" id="KW-0807">Transducer</keyword>
<evidence type="ECO:0000256" key="1">
    <source>
        <dbReference type="ARBA" id="ARBA00004236"/>
    </source>
</evidence>
<evidence type="ECO:0000313" key="9">
    <source>
        <dbReference type="EMBL" id="KAG6490201.1"/>
    </source>
</evidence>
<evidence type="ECO:0000256" key="5">
    <source>
        <dbReference type="ARBA" id="ARBA00023224"/>
    </source>
</evidence>
<keyword evidence="2" id="KW-1003">Cell membrane</keyword>
<comment type="caution">
    <text evidence="9">The sequence shown here is derived from an EMBL/GenBank/DDBJ whole genome shotgun (WGS) entry which is preliminary data.</text>
</comment>
<gene>
    <name evidence="10" type="ORF">ZIOFF_048352</name>
    <name evidence="9" type="ORF">ZIOFF_051486</name>
</gene>
<evidence type="ECO:0000256" key="6">
    <source>
        <dbReference type="SAM" id="Coils"/>
    </source>
</evidence>
<dbReference type="EMBL" id="JACMSC010000014">
    <property type="protein sequence ID" value="KAG6490201.1"/>
    <property type="molecule type" value="Genomic_DNA"/>
</dbReference>
<dbReference type="Proteomes" id="UP000734854">
    <property type="component" value="Unassembled WGS sequence"/>
</dbReference>
<name>A0A8J5KN05_ZINOF</name>
<dbReference type="SMART" id="SM01224">
    <property type="entry name" value="G_gamma"/>
    <property type="match status" value="1"/>
</dbReference>
<dbReference type="InterPro" id="IPR045878">
    <property type="entry name" value="GG1/2"/>
</dbReference>
<organism evidence="9 11">
    <name type="scientific">Zingiber officinale</name>
    <name type="common">Ginger</name>
    <name type="synonym">Amomum zingiber</name>
    <dbReference type="NCBI Taxonomy" id="94328"/>
    <lineage>
        <taxon>Eukaryota</taxon>
        <taxon>Viridiplantae</taxon>
        <taxon>Streptophyta</taxon>
        <taxon>Embryophyta</taxon>
        <taxon>Tracheophyta</taxon>
        <taxon>Spermatophyta</taxon>
        <taxon>Magnoliopsida</taxon>
        <taxon>Liliopsida</taxon>
        <taxon>Zingiberales</taxon>
        <taxon>Zingiberaceae</taxon>
        <taxon>Zingiber</taxon>
    </lineage>
</organism>
<reference evidence="9 11" key="1">
    <citation type="submission" date="2020-08" db="EMBL/GenBank/DDBJ databases">
        <title>Plant Genome Project.</title>
        <authorList>
            <person name="Zhang R.-G."/>
        </authorList>
    </citation>
    <scope>NUCLEOTIDE SEQUENCE [LARGE SCALE GENOMIC DNA]</scope>
    <source>
        <tissue evidence="9">Rhizome</tissue>
    </source>
</reference>
<comment type="subcellular location">
    <subcellularLocation>
        <location evidence="1">Cell membrane</location>
    </subcellularLocation>
</comment>
<dbReference type="InterPro" id="IPR015898">
    <property type="entry name" value="G-protein_gamma-like_dom"/>
</dbReference>
<evidence type="ECO:0000313" key="11">
    <source>
        <dbReference type="Proteomes" id="UP000734854"/>
    </source>
</evidence>
<evidence type="ECO:0000259" key="8">
    <source>
        <dbReference type="SMART" id="SM01224"/>
    </source>
</evidence>
<dbReference type="AlphaFoldDB" id="A0A8J5KN05"/>
<dbReference type="GO" id="GO:0007186">
    <property type="term" value="P:G protein-coupled receptor signaling pathway"/>
    <property type="evidence" value="ECO:0007669"/>
    <property type="project" value="InterPro"/>
</dbReference>